<organism evidence="1 2">
    <name type="scientific">Aspergillus melleus</name>
    <dbReference type="NCBI Taxonomy" id="138277"/>
    <lineage>
        <taxon>Eukaryota</taxon>
        <taxon>Fungi</taxon>
        <taxon>Dikarya</taxon>
        <taxon>Ascomycota</taxon>
        <taxon>Pezizomycotina</taxon>
        <taxon>Eurotiomycetes</taxon>
        <taxon>Eurotiomycetidae</taxon>
        <taxon>Eurotiales</taxon>
        <taxon>Aspergillaceae</taxon>
        <taxon>Aspergillus</taxon>
        <taxon>Aspergillus subgen. Circumdati</taxon>
    </lineage>
</organism>
<proteinExistence type="predicted"/>
<dbReference type="EMBL" id="JAOPJF010000064">
    <property type="protein sequence ID" value="KAK1141448.1"/>
    <property type="molecule type" value="Genomic_DNA"/>
</dbReference>
<comment type="caution">
    <text evidence="1">The sequence shown here is derived from an EMBL/GenBank/DDBJ whole genome shotgun (WGS) entry which is preliminary data.</text>
</comment>
<evidence type="ECO:0000313" key="1">
    <source>
        <dbReference type="EMBL" id="KAK1141448.1"/>
    </source>
</evidence>
<keyword evidence="2" id="KW-1185">Reference proteome</keyword>
<protein>
    <submittedName>
        <fullName evidence="1">Uncharacterized protein</fullName>
    </submittedName>
</protein>
<evidence type="ECO:0000313" key="2">
    <source>
        <dbReference type="Proteomes" id="UP001177260"/>
    </source>
</evidence>
<reference evidence="1 2" key="1">
    <citation type="journal article" date="2023" name="ACS Omega">
        <title>Identification of the Neoaspergillic Acid Biosynthesis Gene Cluster by Establishing an In Vitro CRISPR-Ribonucleoprotein Genetic System in Aspergillus melleus.</title>
        <authorList>
            <person name="Yuan B."/>
            <person name="Grau M.F."/>
            <person name="Murata R.M."/>
            <person name="Torok T."/>
            <person name="Venkateswaran K."/>
            <person name="Stajich J.E."/>
            <person name="Wang C.C.C."/>
        </authorList>
    </citation>
    <scope>NUCLEOTIDE SEQUENCE [LARGE SCALE GENOMIC DNA]</scope>
    <source>
        <strain evidence="1 2">IMV 1140</strain>
    </source>
</reference>
<dbReference type="Proteomes" id="UP001177260">
    <property type="component" value="Unassembled WGS sequence"/>
</dbReference>
<sequence>MWKPRMNFITLHYAYIITLSLLGLIILYPYGNLSAIDAYFFGASAATESGLNPVNVNDLKTYQQLYIYFVPIVSNLCFVNILVVVVRLYWFEKRLEKIDQARQAGQAMFMMQKPSCTEVRKVKYQD</sequence>
<accession>A0ACC3AUP4</accession>
<name>A0ACC3AUP4_9EURO</name>
<gene>
    <name evidence="1" type="ORF">N8T08_009120</name>
</gene>